<name>A0A5B7J6T6_PORTR</name>
<keyword evidence="3" id="KW-1185">Reference proteome</keyword>
<gene>
    <name evidence="2" type="ORF">E2C01_085145</name>
</gene>
<evidence type="ECO:0000313" key="3">
    <source>
        <dbReference type="Proteomes" id="UP000324222"/>
    </source>
</evidence>
<evidence type="ECO:0000256" key="1">
    <source>
        <dbReference type="SAM" id="MobiDB-lite"/>
    </source>
</evidence>
<comment type="caution">
    <text evidence="2">The sequence shown here is derived from an EMBL/GenBank/DDBJ whole genome shotgun (WGS) entry which is preliminary data.</text>
</comment>
<dbReference type="Proteomes" id="UP000324222">
    <property type="component" value="Unassembled WGS sequence"/>
</dbReference>
<feature type="compositionally biased region" description="Basic and acidic residues" evidence="1">
    <location>
        <begin position="1"/>
        <end position="13"/>
    </location>
</feature>
<sequence length="74" mass="8061">MDEKENGAREDRGKKRKDSNIANVKGKVEDEEKGRRKSSGPGASPRFLMLLMATPTSLPSADSSIAITDTPWSI</sequence>
<organism evidence="2 3">
    <name type="scientific">Portunus trituberculatus</name>
    <name type="common">Swimming crab</name>
    <name type="synonym">Neptunus trituberculatus</name>
    <dbReference type="NCBI Taxonomy" id="210409"/>
    <lineage>
        <taxon>Eukaryota</taxon>
        <taxon>Metazoa</taxon>
        <taxon>Ecdysozoa</taxon>
        <taxon>Arthropoda</taxon>
        <taxon>Crustacea</taxon>
        <taxon>Multicrustacea</taxon>
        <taxon>Malacostraca</taxon>
        <taxon>Eumalacostraca</taxon>
        <taxon>Eucarida</taxon>
        <taxon>Decapoda</taxon>
        <taxon>Pleocyemata</taxon>
        <taxon>Brachyura</taxon>
        <taxon>Eubrachyura</taxon>
        <taxon>Portunoidea</taxon>
        <taxon>Portunidae</taxon>
        <taxon>Portuninae</taxon>
        <taxon>Portunus</taxon>
    </lineage>
</organism>
<accession>A0A5B7J6T6</accession>
<reference evidence="2 3" key="1">
    <citation type="submission" date="2019-05" db="EMBL/GenBank/DDBJ databases">
        <title>Another draft genome of Portunus trituberculatus and its Hox gene families provides insights of decapod evolution.</title>
        <authorList>
            <person name="Jeong J.-H."/>
            <person name="Song I."/>
            <person name="Kim S."/>
            <person name="Choi T."/>
            <person name="Kim D."/>
            <person name="Ryu S."/>
            <person name="Kim W."/>
        </authorList>
    </citation>
    <scope>NUCLEOTIDE SEQUENCE [LARGE SCALE GENOMIC DNA]</scope>
    <source>
        <tissue evidence="2">Muscle</tissue>
    </source>
</reference>
<dbReference type="EMBL" id="VSRR010083481">
    <property type="protein sequence ID" value="MPC90173.1"/>
    <property type="molecule type" value="Genomic_DNA"/>
</dbReference>
<dbReference type="AlphaFoldDB" id="A0A5B7J6T6"/>
<evidence type="ECO:0000313" key="2">
    <source>
        <dbReference type="EMBL" id="MPC90173.1"/>
    </source>
</evidence>
<protein>
    <submittedName>
        <fullName evidence="2">Uncharacterized protein</fullName>
    </submittedName>
</protein>
<feature type="region of interest" description="Disordered" evidence="1">
    <location>
        <begin position="1"/>
        <end position="46"/>
    </location>
</feature>
<proteinExistence type="predicted"/>